<keyword evidence="1 7" id="KW-1003">Cell membrane</keyword>
<dbReference type="InterPro" id="IPR003770">
    <property type="entry name" value="MLTG-like"/>
</dbReference>
<sequence length="357" mass="40021">MKILSLLKWLIILALIVAASVAILVSIKLKAPATTESLPRDFEIRKGDTAGQIVNRLQDEKLVRNKLLMGIYLRWKNAEDKLQAGVYILNSNMTIPEIVQILSQGKVKANGVRLIVVEGSTVADVAVLLQNREIMKAEQFTRIAGVNPQYDFAEEFAFLKSKPETASLEGFLFPDTYVFKNNSDAVAVAKKMLENFGRRVTPEMIAEAQIQKRSLYDVLILASIVEREVGRNYKKGTKLSEQDLQKLAEERRIVAGIFYNRLSLNMGLESDATLQYVTGSESSRATIVETKIDSPYNTYKYRGLPPTPIGNPSLDAIKAAINPTETDYLYFLTEPDGTAHFAKTLDEHKKNRVLYLD</sequence>
<organism evidence="8 9">
    <name type="scientific">Candidatus Doudnabacteria bacterium RIFCSPHIGHO2_01_FULL_46_14</name>
    <dbReference type="NCBI Taxonomy" id="1817824"/>
    <lineage>
        <taxon>Bacteria</taxon>
        <taxon>Candidatus Doudnaibacteriota</taxon>
    </lineage>
</organism>
<dbReference type="GO" id="GO:0005886">
    <property type="term" value="C:plasma membrane"/>
    <property type="evidence" value="ECO:0007669"/>
    <property type="project" value="UniProtKB-SubCell"/>
</dbReference>
<dbReference type="Gene3D" id="3.30.160.60">
    <property type="entry name" value="Classic Zinc Finger"/>
    <property type="match status" value="1"/>
</dbReference>
<comment type="subcellular location">
    <subcellularLocation>
        <location evidence="7">Cell membrane</location>
        <topology evidence="7">Single-pass membrane protein</topology>
    </subcellularLocation>
</comment>
<comment type="catalytic activity">
    <reaction evidence="7">
        <text>a peptidoglycan chain = a peptidoglycan chain with N-acetyl-1,6-anhydromuramyl-[peptide] at the reducing end + a peptidoglycan chain with N-acetylglucosamine at the non-reducing end.</text>
        <dbReference type="EC" id="4.2.2.29"/>
    </reaction>
</comment>
<evidence type="ECO:0000256" key="1">
    <source>
        <dbReference type="ARBA" id="ARBA00022475"/>
    </source>
</evidence>
<dbReference type="STRING" id="1817824.A2751_05520"/>
<evidence type="ECO:0000256" key="7">
    <source>
        <dbReference type="HAMAP-Rule" id="MF_02065"/>
    </source>
</evidence>
<comment type="function">
    <text evidence="7">Functions as a peptidoglycan terminase that cleaves nascent peptidoglycan strands endolytically to terminate their elongation.</text>
</comment>
<feature type="transmembrane region" description="Helical" evidence="7">
    <location>
        <begin position="6"/>
        <end position="27"/>
    </location>
</feature>
<keyword evidence="4 7" id="KW-0472">Membrane</keyword>
<evidence type="ECO:0000313" key="9">
    <source>
        <dbReference type="Proteomes" id="UP000176864"/>
    </source>
</evidence>
<evidence type="ECO:0000313" key="8">
    <source>
        <dbReference type="EMBL" id="OGE79076.1"/>
    </source>
</evidence>
<dbReference type="EC" id="4.2.2.29" evidence="7"/>
<feature type="site" description="Important for catalytic activity" evidence="7">
    <location>
        <position position="228"/>
    </location>
</feature>
<dbReference type="AlphaFoldDB" id="A0A1F5NN06"/>
<dbReference type="Pfam" id="PF02618">
    <property type="entry name" value="YceG"/>
    <property type="match status" value="2"/>
</dbReference>
<keyword evidence="6 7" id="KW-0961">Cell wall biogenesis/degradation</keyword>
<reference evidence="8 9" key="1">
    <citation type="journal article" date="2016" name="Nat. Commun.">
        <title>Thousands of microbial genomes shed light on interconnected biogeochemical processes in an aquifer system.</title>
        <authorList>
            <person name="Anantharaman K."/>
            <person name="Brown C.T."/>
            <person name="Hug L.A."/>
            <person name="Sharon I."/>
            <person name="Castelle C.J."/>
            <person name="Probst A.J."/>
            <person name="Thomas B.C."/>
            <person name="Singh A."/>
            <person name="Wilkins M.J."/>
            <person name="Karaoz U."/>
            <person name="Brodie E.L."/>
            <person name="Williams K.H."/>
            <person name="Hubbard S.S."/>
            <person name="Banfield J.F."/>
        </authorList>
    </citation>
    <scope>NUCLEOTIDE SEQUENCE [LARGE SCALE GENOMIC DNA]</scope>
</reference>
<comment type="caution">
    <text evidence="8">The sequence shown here is derived from an EMBL/GenBank/DDBJ whole genome shotgun (WGS) entry which is preliminary data.</text>
</comment>
<keyword evidence="5 7" id="KW-0456">Lyase</keyword>
<dbReference type="GO" id="GO:0008932">
    <property type="term" value="F:lytic endotransglycosylase activity"/>
    <property type="evidence" value="ECO:0007669"/>
    <property type="project" value="UniProtKB-UniRule"/>
</dbReference>
<dbReference type="GO" id="GO:0071555">
    <property type="term" value="P:cell wall organization"/>
    <property type="evidence" value="ECO:0007669"/>
    <property type="project" value="UniProtKB-KW"/>
</dbReference>
<dbReference type="EMBL" id="MFEK01000007">
    <property type="protein sequence ID" value="OGE79076.1"/>
    <property type="molecule type" value="Genomic_DNA"/>
</dbReference>
<comment type="similarity">
    <text evidence="7">Belongs to the transglycosylase MltG family.</text>
</comment>
<dbReference type="PANTHER" id="PTHR30518">
    <property type="entry name" value="ENDOLYTIC MUREIN TRANSGLYCOSYLASE"/>
    <property type="match status" value="1"/>
</dbReference>
<evidence type="ECO:0000256" key="3">
    <source>
        <dbReference type="ARBA" id="ARBA00022989"/>
    </source>
</evidence>
<evidence type="ECO:0000256" key="6">
    <source>
        <dbReference type="ARBA" id="ARBA00023316"/>
    </source>
</evidence>
<keyword evidence="3 7" id="KW-1133">Transmembrane helix</keyword>
<dbReference type="PANTHER" id="PTHR30518:SF2">
    <property type="entry name" value="ENDOLYTIC MUREIN TRANSGLYCOSYLASE"/>
    <property type="match status" value="1"/>
</dbReference>
<proteinExistence type="inferred from homology"/>
<evidence type="ECO:0000256" key="4">
    <source>
        <dbReference type="ARBA" id="ARBA00023136"/>
    </source>
</evidence>
<name>A0A1F5NN06_9BACT</name>
<dbReference type="Proteomes" id="UP000176864">
    <property type="component" value="Unassembled WGS sequence"/>
</dbReference>
<evidence type="ECO:0000256" key="2">
    <source>
        <dbReference type="ARBA" id="ARBA00022692"/>
    </source>
</evidence>
<dbReference type="CDD" id="cd08010">
    <property type="entry name" value="MltG_like"/>
    <property type="match status" value="1"/>
</dbReference>
<evidence type="ECO:0000256" key="5">
    <source>
        <dbReference type="ARBA" id="ARBA00023239"/>
    </source>
</evidence>
<protein>
    <recommendedName>
        <fullName evidence="7">Endolytic murein transglycosylase</fullName>
        <ecNumber evidence="7">4.2.2.29</ecNumber>
    </recommendedName>
    <alternativeName>
        <fullName evidence="7">Peptidoglycan lytic transglycosylase</fullName>
    </alternativeName>
    <alternativeName>
        <fullName evidence="7">Peptidoglycan polymerization terminase</fullName>
    </alternativeName>
</protein>
<accession>A0A1F5NN06</accession>
<dbReference type="NCBIfam" id="TIGR00247">
    <property type="entry name" value="endolytic transglycosylase MltG"/>
    <property type="match status" value="1"/>
</dbReference>
<dbReference type="HAMAP" id="MF_02065">
    <property type="entry name" value="MltG"/>
    <property type="match status" value="1"/>
</dbReference>
<gene>
    <name evidence="7" type="primary">mltG</name>
    <name evidence="8" type="ORF">A2751_05520</name>
</gene>
<dbReference type="GO" id="GO:0009252">
    <property type="term" value="P:peptidoglycan biosynthetic process"/>
    <property type="evidence" value="ECO:0007669"/>
    <property type="project" value="UniProtKB-UniRule"/>
</dbReference>
<keyword evidence="2 7" id="KW-0812">Transmembrane</keyword>
<dbReference type="Gene3D" id="3.30.1490.480">
    <property type="entry name" value="Endolytic murein transglycosylase"/>
    <property type="match status" value="1"/>
</dbReference>